<dbReference type="Pfam" id="PF04353">
    <property type="entry name" value="Rsd_AlgQ"/>
    <property type="match status" value="1"/>
</dbReference>
<dbReference type="STRING" id="1513271.XM47_11490"/>
<name>A0A0J8JKR3_9ALTE</name>
<comment type="similarity">
    <text evidence="3">Belongs to the Rsd/AlgQ family.</text>
</comment>
<protein>
    <submittedName>
        <fullName evidence="4">Anti-RNA polymerase sigma 70 factor</fullName>
    </submittedName>
</protein>
<dbReference type="Gene3D" id="1.20.120.1370">
    <property type="entry name" value="Regulator of RNA polymerase sigma(70) subunit, domain 4"/>
    <property type="match status" value="1"/>
</dbReference>
<evidence type="ECO:0000313" key="5">
    <source>
        <dbReference type="Proteomes" id="UP000037600"/>
    </source>
</evidence>
<dbReference type="AlphaFoldDB" id="A0A0J8JKR3"/>
<dbReference type="NCBIfam" id="NF008723">
    <property type="entry name" value="PRK11718.1"/>
    <property type="match status" value="1"/>
</dbReference>
<dbReference type="PATRIC" id="fig|1513271.3.peg.2337"/>
<dbReference type="Proteomes" id="UP000037600">
    <property type="component" value="Unassembled WGS sequence"/>
</dbReference>
<evidence type="ECO:0000313" key="4">
    <source>
        <dbReference type="EMBL" id="KMT65081.1"/>
    </source>
</evidence>
<organism evidence="4 5">
    <name type="scientific">Catenovulum maritimum</name>
    <dbReference type="NCBI Taxonomy" id="1513271"/>
    <lineage>
        <taxon>Bacteria</taxon>
        <taxon>Pseudomonadati</taxon>
        <taxon>Pseudomonadota</taxon>
        <taxon>Gammaproteobacteria</taxon>
        <taxon>Alteromonadales</taxon>
        <taxon>Alteromonadaceae</taxon>
        <taxon>Catenovulum</taxon>
    </lineage>
</organism>
<dbReference type="PIRSF" id="PIRSF016548">
    <property type="entry name" value="Rsd_AlgQ"/>
    <property type="match status" value="1"/>
</dbReference>
<keyword evidence="5" id="KW-1185">Reference proteome</keyword>
<gene>
    <name evidence="4" type="ORF">XM47_11490</name>
</gene>
<comment type="caution">
    <text evidence="4">The sequence shown here is derived from an EMBL/GenBank/DDBJ whole genome shotgun (WGS) entry which is preliminary data.</text>
</comment>
<dbReference type="EMBL" id="LAZL01000016">
    <property type="protein sequence ID" value="KMT65081.1"/>
    <property type="molecule type" value="Genomic_DNA"/>
</dbReference>
<dbReference type="GO" id="GO:0006355">
    <property type="term" value="P:regulation of DNA-templated transcription"/>
    <property type="evidence" value="ECO:0007669"/>
    <property type="project" value="InterPro"/>
</dbReference>
<dbReference type="InterPro" id="IPR007448">
    <property type="entry name" value="Sigma70_reg_Rsd_AlgQ"/>
</dbReference>
<accession>A0A0J8JKR3</accession>
<reference evidence="4 5" key="1">
    <citation type="submission" date="2015-04" db="EMBL/GenBank/DDBJ databases">
        <title>Draft Genome Sequence of the Novel Agar-Digesting Marine Bacterium Q1.</title>
        <authorList>
            <person name="Li Y."/>
            <person name="Li D."/>
            <person name="Chen G."/>
            <person name="Du Z."/>
        </authorList>
    </citation>
    <scope>NUCLEOTIDE SEQUENCE [LARGE SCALE GENOMIC DNA]</scope>
    <source>
        <strain evidence="4 5">Q1</strain>
    </source>
</reference>
<keyword evidence="1 3" id="KW-0805">Transcription regulation</keyword>
<dbReference type="OrthoDB" id="5567237at2"/>
<proteinExistence type="inferred from homology"/>
<sequence>MLTDLKQTQQKYGGANTIIDNWLAERQDLLVKYCHLIQQGSALPQAEEVVEFCQVLVDYLSAGHFEIFDDIVSKCEKNGGESKALAHDLLPKITSSTDLALNFNDTYTSVVDDSVWKSFDEDLAKLGQALEDRFEYEDQLIHNLYTKHTETA</sequence>
<evidence type="ECO:0000256" key="3">
    <source>
        <dbReference type="RuleBase" id="RU004409"/>
    </source>
</evidence>
<evidence type="ECO:0000256" key="1">
    <source>
        <dbReference type="ARBA" id="ARBA00023015"/>
    </source>
</evidence>
<keyword evidence="2 3" id="KW-0804">Transcription</keyword>
<evidence type="ECO:0000256" key="2">
    <source>
        <dbReference type="ARBA" id="ARBA00023163"/>
    </source>
</evidence>
<dbReference type="RefSeq" id="WP_048692609.1">
    <property type="nucleotide sequence ID" value="NZ_KQ130491.1"/>
</dbReference>
<dbReference type="InterPro" id="IPR038309">
    <property type="entry name" value="Rsd/AlgQ_sf"/>
</dbReference>